<sequence>MVESNRRQLVEIPDHVRRYIIRIGLLEHPDDVLQVLFHGAIAAARHEVHGGGGGVGEQLLGGGKISLLEAGDADLLEADHFKELFGSLPGGQAALDTIALNAAWVRRAEPELLRHFNATEYAGV</sequence>
<protein>
    <submittedName>
        <fullName evidence="1">(diamondback moth) hypothetical protein</fullName>
    </submittedName>
</protein>
<dbReference type="AlphaFoldDB" id="A0A8S4EWN7"/>
<evidence type="ECO:0000313" key="1">
    <source>
        <dbReference type="EMBL" id="CAG9119953.1"/>
    </source>
</evidence>
<proteinExistence type="predicted"/>
<gene>
    <name evidence="1" type="ORF">PLXY2_LOCUS7011</name>
</gene>
<dbReference type="EMBL" id="CAJHNJ030000023">
    <property type="protein sequence ID" value="CAG9119953.1"/>
    <property type="molecule type" value="Genomic_DNA"/>
</dbReference>
<comment type="caution">
    <text evidence="1">The sequence shown here is derived from an EMBL/GenBank/DDBJ whole genome shotgun (WGS) entry which is preliminary data.</text>
</comment>
<name>A0A8S4EWN7_PLUXY</name>
<dbReference type="Proteomes" id="UP000653454">
    <property type="component" value="Unassembled WGS sequence"/>
</dbReference>
<accession>A0A8S4EWN7</accession>
<keyword evidence="2" id="KW-1185">Reference proteome</keyword>
<organism evidence="1 2">
    <name type="scientific">Plutella xylostella</name>
    <name type="common">Diamondback moth</name>
    <name type="synonym">Plutella maculipennis</name>
    <dbReference type="NCBI Taxonomy" id="51655"/>
    <lineage>
        <taxon>Eukaryota</taxon>
        <taxon>Metazoa</taxon>
        <taxon>Ecdysozoa</taxon>
        <taxon>Arthropoda</taxon>
        <taxon>Hexapoda</taxon>
        <taxon>Insecta</taxon>
        <taxon>Pterygota</taxon>
        <taxon>Neoptera</taxon>
        <taxon>Endopterygota</taxon>
        <taxon>Lepidoptera</taxon>
        <taxon>Glossata</taxon>
        <taxon>Ditrysia</taxon>
        <taxon>Yponomeutoidea</taxon>
        <taxon>Plutellidae</taxon>
        <taxon>Plutella</taxon>
    </lineage>
</organism>
<evidence type="ECO:0000313" key="2">
    <source>
        <dbReference type="Proteomes" id="UP000653454"/>
    </source>
</evidence>
<reference evidence="1" key="1">
    <citation type="submission" date="2020-11" db="EMBL/GenBank/DDBJ databases">
        <authorList>
            <person name="Whiteford S."/>
        </authorList>
    </citation>
    <scope>NUCLEOTIDE SEQUENCE</scope>
</reference>